<keyword evidence="1" id="KW-0813">Transport</keyword>
<dbReference type="InterPro" id="IPR051684">
    <property type="entry name" value="Electron_Trans/Redox"/>
</dbReference>
<keyword evidence="7" id="KW-0411">Iron-sulfur</keyword>
<dbReference type="PANTHER" id="PTHR30176:SF3">
    <property type="entry name" value="FERREDOXIN-TYPE PROTEIN NAPH"/>
    <property type="match status" value="1"/>
</dbReference>
<proteinExistence type="predicted"/>
<comment type="caution">
    <text evidence="10">The sequence shown here is derived from an EMBL/GenBank/DDBJ whole genome shotgun (WGS) entry which is preliminary data.</text>
</comment>
<keyword evidence="8" id="KW-0472">Membrane</keyword>
<dbReference type="Pfam" id="PF12801">
    <property type="entry name" value="Fer4_5"/>
    <property type="match status" value="2"/>
</dbReference>
<feature type="domain" description="4Fe-4S ferredoxin-type" evidence="9">
    <location>
        <begin position="260"/>
        <end position="289"/>
    </location>
</feature>
<feature type="transmembrane region" description="Helical" evidence="8">
    <location>
        <begin position="28"/>
        <end position="49"/>
    </location>
</feature>
<evidence type="ECO:0000256" key="6">
    <source>
        <dbReference type="ARBA" id="ARBA00023004"/>
    </source>
</evidence>
<keyword evidence="3" id="KW-0479">Metal-binding</keyword>
<dbReference type="GO" id="GO:0005886">
    <property type="term" value="C:plasma membrane"/>
    <property type="evidence" value="ECO:0007669"/>
    <property type="project" value="TreeGrafter"/>
</dbReference>
<dbReference type="NCBIfam" id="NF007013">
    <property type="entry name" value="PRK09477.1"/>
    <property type="match status" value="1"/>
</dbReference>
<dbReference type="Proteomes" id="UP000654401">
    <property type="component" value="Unassembled WGS sequence"/>
</dbReference>
<evidence type="ECO:0000256" key="5">
    <source>
        <dbReference type="ARBA" id="ARBA00022982"/>
    </source>
</evidence>
<dbReference type="GO" id="GO:0046872">
    <property type="term" value="F:metal ion binding"/>
    <property type="evidence" value="ECO:0007669"/>
    <property type="project" value="UniProtKB-KW"/>
</dbReference>
<keyword evidence="4" id="KW-0677">Repeat</keyword>
<evidence type="ECO:0000313" key="11">
    <source>
        <dbReference type="Proteomes" id="UP000654401"/>
    </source>
</evidence>
<dbReference type="EMBL" id="JACNFK010000024">
    <property type="protein sequence ID" value="MBC8519499.1"/>
    <property type="molecule type" value="Genomic_DNA"/>
</dbReference>
<organism evidence="10 11">
    <name type="scientific">Candidatus Thiopontia autotrophica</name>
    <dbReference type="NCBI Taxonomy" id="2841688"/>
    <lineage>
        <taxon>Bacteria</taxon>
        <taxon>Pseudomonadati</taxon>
        <taxon>Pseudomonadota</taxon>
        <taxon>Gammaproteobacteria</taxon>
        <taxon>Candidatus Thiopontia</taxon>
    </lineage>
</organism>
<dbReference type="GO" id="GO:0051539">
    <property type="term" value="F:4 iron, 4 sulfur cluster binding"/>
    <property type="evidence" value="ECO:0007669"/>
    <property type="project" value="UniProtKB-KW"/>
</dbReference>
<sequence length="297" mass="33455">MARKEIGAAAIEEKGWIRSHKWLLMRRISQLSIIGLFLLGPLASIWFLGRLEEEFWIIKGNLASSVVLDTIPLTDPFIYLQTLFAGQAFEATALVGALIVTIFYLVVGGRVYCSWVCPMNMVTDAAGWLRRRLGIKKKCDSSPNIRFWILGMVMIIAMFSGIMLWELINPVTLLQRSIFYGFGMGWIIVVTLFFYDLLWSRNGWCGHLCPMGAFYSLLGKFSLLRVRAAERAACDDCMDCFAVCPEPQVIRPALKGESGESPVIDHSQCTNCGRCIDICGPDVFSFGSRFNNRQYDL</sequence>
<feature type="transmembrane region" description="Helical" evidence="8">
    <location>
        <begin position="177"/>
        <end position="198"/>
    </location>
</feature>
<dbReference type="PROSITE" id="PS51379">
    <property type="entry name" value="4FE4S_FER_2"/>
    <property type="match status" value="1"/>
</dbReference>
<evidence type="ECO:0000256" key="3">
    <source>
        <dbReference type="ARBA" id="ARBA00022723"/>
    </source>
</evidence>
<keyword evidence="6" id="KW-0408">Iron</keyword>
<dbReference type="NCBIfam" id="TIGR02163">
    <property type="entry name" value="napH"/>
    <property type="match status" value="1"/>
</dbReference>
<gene>
    <name evidence="10" type="primary">napH</name>
    <name evidence="10" type="ORF">H8D24_03710</name>
</gene>
<dbReference type="AlphaFoldDB" id="A0A8J6P3I7"/>
<evidence type="ECO:0000256" key="7">
    <source>
        <dbReference type="ARBA" id="ARBA00023014"/>
    </source>
</evidence>
<keyword evidence="8" id="KW-0812">Transmembrane</keyword>
<dbReference type="SUPFAM" id="SSF54862">
    <property type="entry name" value="4Fe-4S ferredoxins"/>
    <property type="match status" value="1"/>
</dbReference>
<feature type="transmembrane region" description="Helical" evidence="8">
    <location>
        <begin position="91"/>
        <end position="113"/>
    </location>
</feature>
<keyword evidence="8" id="KW-1133">Transmembrane helix</keyword>
<evidence type="ECO:0000256" key="4">
    <source>
        <dbReference type="ARBA" id="ARBA00022737"/>
    </source>
</evidence>
<evidence type="ECO:0000256" key="8">
    <source>
        <dbReference type="SAM" id="Phobius"/>
    </source>
</evidence>
<dbReference type="Pfam" id="PF12838">
    <property type="entry name" value="Fer4_7"/>
    <property type="match status" value="1"/>
</dbReference>
<accession>A0A8J6P3I7</accession>
<dbReference type="InterPro" id="IPR011886">
    <property type="entry name" value="NapH_MauN"/>
</dbReference>
<dbReference type="Gene3D" id="3.30.70.20">
    <property type="match status" value="1"/>
</dbReference>
<protein>
    <submittedName>
        <fullName evidence="10">Quinol dehydrogenase ferredoxin subunit NapH</fullName>
    </submittedName>
</protein>
<evidence type="ECO:0000259" key="9">
    <source>
        <dbReference type="PROSITE" id="PS51379"/>
    </source>
</evidence>
<dbReference type="InterPro" id="IPR017896">
    <property type="entry name" value="4Fe4S_Fe-S-bd"/>
</dbReference>
<feature type="transmembrane region" description="Helical" evidence="8">
    <location>
        <begin position="145"/>
        <end position="165"/>
    </location>
</feature>
<keyword evidence="5" id="KW-0249">Electron transport</keyword>
<evidence type="ECO:0000256" key="2">
    <source>
        <dbReference type="ARBA" id="ARBA00022485"/>
    </source>
</evidence>
<keyword evidence="2" id="KW-0004">4Fe-4S</keyword>
<name>A0A8J6P3I7_9GAMM</name>
<evidence type="ECO:0000256" key="1">
    <source>
        <dbReference type="ARBA" id="ARBA00022448"/>
    </source>
</evidence>
<evidence type="ECO:0000313" key="10">
    <source>
        <dbReference type="EMBL" id="MBC8519499.1"/>
    </source>
</evidence>
<reference evidence="10 11" key="1">
    <citation type="submission" date="2020-08" db="EMBL/GenBank/DDBJ databases">
        <title>Bridging the membrane lipid divide: bacteria of the FCB group superphylum have the potential to synthesize archaeal ether lipids.</title>
        <authorList>
            <person name="Villanueva L."/>
            <person name="Von Meijenfeldt F.A.B."/>
            <person name="Westbye A.B."/>
            <person name="Yadav S."/>
            <person name="Hopmans E.C."/>
            <person name="Dutilh B.E."/>
            <person name="Sinninghe Damste J.S."/>
        </authorList>
    </citation>
    <scope>NUCLEOTIDE SEQUENCE [LARGE SCALE GENOMIC DNA]</scope>
    <source>
        <strain evidence="10">NIOZ-UU100</strain>
    </source>
</reference>
<dbReference type="PANTHER" id="PTHR30176">
    <property type="entry name" value="FERREDOXIN-TYPE PROTEIN NAPH"/>
    <property type="match status" value="1"/>
</dbReference>